<dbReference type="RefSeq" id="XP_018130272.1">
    <property type="nucleotide sequence ID" value="XM_018274753.2"/>
</dbReference>
<dbReference type="Proteomes" id="UP000091956">
    <property type="component" value="Unassembled WGS sequence"/>
</dbReference>
<sequence length="143" mass="15096">MAKSKTSQKATPSCCDKPKEASSSPDKADASSPDSANKQESLAFRIPTISPVLSALLHSSCCWLPTLLDLTSIGSASVASIGHLKPIFAAITVWVLMDSFRREGATNRNVLRALMSGFLLILPMILNLSHPGASAETSGKSCH</sequence>
<dbReference type="EMBL" id="KV460227">
    <property type="protein sequence ID" value="OBT96539.1"/>
    <property type="molecule type" value="Genomic_DNA"/>
</dbReference>
<evidence type="ECO:0000313" key="3">
    <source>
        <dbReference type="EMBL" id="OBT96539.1"/>
    </source>
</evidence>
<proteinExistence type="predicted"/>
<feature type="transmembrane region" description="Helical" evidence="2">
    <location>
        <begin position="109"/>
        <end position="126"/>
    </location>
</feature>
<reference evidence="3 4" key="1">
    <citation type="submission" date="2016-03" db="EMBL/GenBank/DDBJ databases">
        <title>Comparative genomics of Pseudogymnoascus destructans, the fungus causing white-nose syndrome of bats.</title>
        <authorList>
            <person name="Palmer J.M."/>
            <person name="Drees K.P."/>
            <person name="Foster J.T."/>
            <person name="Lindner D.L."/>
        </authorList>
    </citation>
    <scope>NUCLEOTIDE SEQUENCE [LARGE SCALE GENOMIC DNA]</scope>
    <source>
        <strain evidence="3 4">UAMH 10579</strain>
    </source>
</reference>
<keyword evidence="4" id="KW-1185">Reference proteome</keyword>
<evidence type="ECO:0000256" key="1">
    <source>
        <dbReference type="SAM" id="MobiDB-lite"/>
    </source>
</evidence>
<keyword evidence="2" id="KW-0472">Membrane</keyword>
<evidence type="ECO:0000313" key="4">
    <source>
        <dbReference type="Proteomes" id="UP000091956"/>
    </source>
</evidence>
<accession>A0A1B8GL27</accession>
<feature type="region of interest" description="Disordered" evidence="1">
    <location>
        <begin position="1"/>
        <end position="38"/>
    </location>
</feature>
<dbReference type="AlphaFoldDB" id="A0A1B8GL27"/>
<protein>
    <submittedName>
        <fullName evidence="3">Uncharacterized protein</fullName>
    </submittedName>
</protein>
<reference evidence="4" key="2">
    <citation type="journal article" date="2018" name="Nat. Commun.">
        <title>Extreme sensitivity to ultraviolet light in the fungal pathogen causing white-nose syndrome of bats.</title>
        <authorList>
            <person name="Palmer J.M."/>
            <person name="Drees K.P."/>
            <person name="Foster J.T."/>
            <person name="Lindner D.L."/>
        </authorList>
    </citation>
    <scope>NUCLEOTIDE SEQUENCE [LARGE SCALE GENOMIC DNA]</scope>
    <source>
        <strain evidence="4">UAMH 10579</strain>
    </source>
</reference>
<name>A0A1B8GL27_9PEZI</name>
<evidence type="ECO:0000256" key="2">
    <source>
        <dbReference type="SAM" id="Phobius"/>
    </source>
</evidence>
<organism evidence="3 4">
    <name type="scientific">Pseudogymnoascus verrucosus</name>
    <dbReference type="NCBI Taxonomy" id="342668"/>
    <lineage>
        <taxon>Eukaryota</taxon>
        <taxon>Fungi</taxon>
        <taxon>Dikarya</taxon>
        <taxon>Ascomycota</taxon>
        <taxon>Pezizomycotina</taxon>
        <taxon>Leotiomycetes</taxon>
        <taxon>Thelebolales</taxon>
        <taxon>Thelebolaceae</taxon>
        <taxon>Pseudogymnoascus</taxon>
    </lineage>
</organism>
<keyword evidence="2" id="KW-0812">Transmembrane</keyword>
<gene>
    <name evidence="3" type="ORF">VE01_05288</name>
</gene>
<keyword evidence="2" id="KW-1133">Transmembrane helix</keyword>
<dbReference type="GeneID" id="28838674"/>
<dbReference type="OrthoDB" id="3437771at2759"/>
<dbReference type="STRING" id="342668.A0A1B8GL27"/>
<feature type="compositionally biased region" description="Low complexity" evidence="1">
    <location>
        <begin position="21"/>
        <end position="36"/>
    </location>
</feature>
<feature type="compositionally biased region" description="Polar residues" evidence="1">
    <location>
        <begin position="1"/>
        <end position="11"/>
    </location>
</feature>